<dbReference type="EMBL" id="LFXJ01000002">
    <property type="protein sequence ID" value="KMY33852.1"/>
    <property type="molecule type" value="Genomic_DNA"/>
</dbReference>
<dbReference type="Proteomes" id="UP000037326">
    <property type="component" value="Unassembled WGS sequence"/>
</dbReference>
<dbReference type="PATRIC" id="fig|582475.4.peg.3936"/>
<reference evidence="2" key="1">
    <citation type="submission" date="2015-07" db="EMBL/GenBank/DDBJ databases">
        <authorList>
            <consortium name="Consortium for Microbial Forensics and Genomics (microFORGE)"/>
            <person name="Knight B.M."/>
            <person name="Roberts D.P."/>
            <person name="Lin D."/>
            <person name="Hari K."/>
            <person name="Fletcher J."/>
            <person name="Melcher U."/>
            <person name="Blagden T."/>
            <person name="Winegar R.A."/>
        </authorList>
    </citation>
    <scope>NUCLEOTIDE SEQUENCE [LARGE SCALE GENOMIC DNA]</scope>
    <source>
        <strain evidence="2">DSM 23493</strain>
    </source>
</reference>
<proteinExistence type="predicted"/>
<sequence length="212" mass="22791">MQDNMPSQAQEQICINVDKVFDWIVKEATFEFSPTGPIAFPGVTATTDLTGAMVTCNVVPRATNPIVILNRENRQFTIDGATVCLQNLTIQKNFTVTLVVTLPNGTKFTSNPITISRCEQVTLCAPKGTDVEILFTDLDCFVCSTGTLTAGEGTITFTALTVTISVCQSIQSTFPVTVEFLATFCEPRAELPFACPGVVRPAQCPAVFPPVG</sequence>
<comment type="caution">
    <text evidence="1">The sequence shown here is derived from an EMBL/GenBank/DDBJ whole genome shotgun (WGS) entry which is preliminary data.</text>
</comment>
<dbReference type="RefSeq" id="WP_049663164.1">
    <property type="nucleotide sequence ID" value="NZ_LFXJ01000002.1"/>
</dbReference>
<evidence type="ECO:0008006" key="3">
    <source>
        <dbReference type="Google" id="ProtNLM"/>
    </source>
</evidence>
<protein>
    <recommendedName>
        <fullName evidence="3">DUF3992 domain-containing protein</fullName>
    </recommendedName>
</protein>
<name>A0A0K9FI24_9BACI</name>
<accession>A0A0K9FI24</accession>
<organism evidence="1 2">
    <name type="scientific">Lysinibacillus xylanilyticus</name>
    <dbReference type="NCBI Taxonomy" id="582475"/>
    <lineage>
        <taxon>Bacteria</taxon>
        <taxon>Bacillati</taxon>
        <taxon>Bacillota</taxon>
        <taxon>Bacilli</taxon>
        <taxon>Bacillales</taxon>
        <taxon>Bacillaceae</taxon>
        <taxon>Lysinibacillus</taxon>
    </lineage>
</organism>
<gene>
    <name evidence="1" type="ORF">ACZ11_01900</name>
</gene>
<dbReference type="OrthoDB" id="2680078at2"/>
<dbReference type="GeneID" id="96597070"/>
<evidence type="ECO:0000313" key="2">
    <source>
        <dbReference type="Proteomes" id="UP000037326"/>
    </source>
</evidence>
<evidence type="ECO:0000313" key="1">
    <source>
        <dbReference type="EMBL" id="KMY33852.1"/>
    </source>
</evidence>
<dbReference type="AlphaFoldDB" id="A0A0K9FI24"/>